<dbReference type="PROSITE" id="PS00070">
    <property type="entry name" value="ALDEHYDE_DEHYDR_CYS"/>
    <property type="match status" value="1"/>
</dbReference>
<dbReference type="EC" id="1.2.1.88" evidence="2 7"/>
<dbReference type="Gene3D" id="3.40.605.10">
    <property type="entry name" value="Aldehyde Dehydrogenase, Chain A, domain 1"/>
    <property type="match status" value="1"/>
</dbReference>
<dbReference type="Gene3D" id="3.40.309.10">
    <property type="entry name" value="Aldehyde Dehydrogenase, Chain A, domain 2"/>
    <property type="match status" value="1"/>
</dbReference>
<protein>
    <recommendedName>
        <fullName evidence="2 7">L-glutamate gamma-semialdehyde dehydrogenase</fullName>
        <ecNumber evidence="2 7">1.2.1.88</ecNumber>
    </recommendedName>
</protein>
<dbReference type="PANTHER" id="PTHR42862">
    <property type="entry name" value="DELTA-1-PYRROLINE-5-CARBOXYLATE DEHYDROGENASE 1, ISOFORM A-RELATED"/>
    <property type="match status" value="1"/>
</dbReference>
<comment type="caution">
    <text evidence="10">The sequence shown here is derived from an EMBL/GenBank/DDBJ whole genome shotgun (WGS) entry which is preliminary data.</text>
</comment>
<evidence type="ECO:0000256" key="8">
    <source>
        <dbReference type="RuleBase" id="RU003345"/>
    </source>
</evidence>
<evidence type="ECO:0000256" key="4">
    <source>
        <dbReference type="ARBA" id="ARBA00023027"/>
    </source>
</evidence>
<feature type="domain" description="Aldehyde dehydrogenase" evidence="9">
    <location>
        <begin position="49"/>
        <end position="507"/>
    </location>
</feature>
<evidence type="ECO:0000259" key="9">
    <source>
        <dbReference type="Pfam" id="PF00171"/>
    </source>
</evidence>
<organism evidence="10 11">
    <name type="scientific">Staphylococcus hyicus</name>
    <dbReference type="NCBI Taxonomy" id="1284"/>
    <lineage>
        <taxon>Bacteria</taxon>
        <taxon>Bacillati</taxon>
        <taxon>Bacillota</taxon>
        <taxon>Bacilli</taxon>
        <taxon>Bacillales</taxon>
        <taxon>Staphylococcaceae</taxon>
        <taxon>Staphylococcus</taxon>
    </lineage>
</organism>
<dbReference type="EMBL" id="QXVO01000002">
    <property type="protein sequence ID" value="RIO47572.1"/>
    <property type="molecule type" value="Genomic_DNA"/>
</dbReference>
<dbReference type="FunFam" id="3.40.309.10:FF:000005">
    <property type="entry name" value="1-pyrroline-5-carboxylate dehydrogenase 1"/>
    <property type="match status" value="1"/>
</dbReference>
<evidence type="ECO:0000256" key="5">
    <source>
        <dbReference type="ARBA" id="ARBA00048142"/>
    </source>
</evidence>
<dbReference type="NCBIfam" id="TIGR01237">
    <property type="entry name" value="D1pyr5carbox2"/>
    <property type="match status" value="1"/>
</dbReference>
<keyword evidence="4" id="KW-0520">NAD</keyword>
<dbReference type="InterPro" id="IPR050485">
    <property type="entry name" value="Proline_metab_enzyme"/>
</dbReference>
<dbReference type="SUPFAM" id="SSF53720">
    <property type="entry name" value="ALDH-like"/>
    <property type="match status" value="1"/>
</dbReference>
<evidence type="ECO:0000313" key="10">
    <source>
        <dbReference type="EMBL" id="RIO47572.1"/>
    </source>
</evidence>
<dbReference type="GO" id="GO:0009898">
    <property type="term" value="C:cytoplasmic side of plasma membrane"/>
    <property type="evidence" value="ECO:0007669"/>
    <property type="project" value="TreeGrafter"/>
</dbReference>
<dbReference type="GeneID" id="41073674"/>
<keyword evidence="3 8" id="KW-0560">Oxidoreductase</keyword>
<evidence type="ECO:0000256" key="1">
    <source>
        <dbReference type="ARBA" id="ARBA00004786"/>
    </source>
</evidence>
<dbReference type="InterPro" id="IPR029510">
    <property type="entry name" value="Ald_DH_CS_GLU"/>
</dbReference>
<dbReference type="AlphaFoldDB" id="A0A0A8HUL3"/>
<dbReference type="GO" id="GO:0010133">
    <property type="term" value="P:L-proline catabolic process to L-glutamate"/>
    <property type="evidence" value="ECO:0007669"/>
    <property type="project" value="TreeGrafter"/>
</dbReference>
<dbReference type="InterPro" id="IPR016162">
    <property type="entry name" value="Ald_DH_N"/>
</dbReference>
<dbReference type="NCBIfam" id="NF002852">
    <property type="entry name" value="PRK03137.1"/>
    <property type="match status" value="1"/>
</dbReference>
<dbReference type="InterPro" id="IPR005932">
    <property type="entry name" value="RocA"/>
</dbReference>
<dbReference type="Pfam" id="PF00171">
    <property type="entry name" value="Aldedh"/>
    <property type="match status" value="1"/>
</dbReference>
<comment type="catalytic activity">
    <reaction evidence="5">
        <text>L-glutamate 5-semialdehyde + NAD(+) + H2O = L-glutamate + NADH + 2 H(+)</text>
        <dbReference type="Rhea" id="RHEA:30235"/>
        <dbReference type="ChEBI" id="CHEBI:15377"/>
        <dbReference type="ChEBI" id="CHEBI:15378"/>
        <dbReference type="ChEBI" id="CHEBI:29985"/>
        <dbReference type="ChEBI" id="CHEBI:57540"/>
        <dbReference type="ChEBI" id="CHEBI:57945"/>
        <dbReference type="ChEBI" id="CHEBI:58066"/>
        <dbReference type="EC" id="1.2.1.88"/>
    </reaction>
</comment>
<evidence type="ECO:0000313" key="11">
    <source>
        <dbReference type="Proteomes" id="UP000285625"/>
    </source>
</evidence>
<evidence type="ECO:0000256" key="3">
    <source>
        <dbReference type="ARBA" id="ARBA00023002"/>
    </source>
</evidence>
<dbReference type="RefSeq" id="WP_039646549.1">
    <property type="nucleotide sequence ID" value="NZ_CP008747.1"/>
</dbReference>
<dbReference type="Proteomes" id="UP000285625">
    <property type="component" value="Unassembled WGS sequence"/>
</dbReference>
<dbReference type="GO" id="GO:0004657">
    <property type="term" value="F:proline dehydrogenase activity"/>
    <property type="evidence" value="ECO:0007669"/>
    <property type="project" value="UniProtKB-ARBA"/>
</dbReference>
<dbReference type="PANTHER" id="PTHR42862:SF1">
    <property type="entry name" value="DELTA-1-PYRROLINE-5-CARBOXYLATE DEHYDROGENASE 2, ISOFORM A-RELATED"/>
    <property type="match status" value="1"/>
</dbReference>
<evidence type="ECO:0000256" key="2">
    <source>
        <dbReference type="ARBA" id="ARBA00012884"/>
    </source>
</evidence>
<dbReference type="KEGG" id="shu:SHYC_09490"/>
<evidence type="ECO:0000256" key="7">
    <source>
        <dbReference type="NCBIfam" id="TIGR01237"/>
    </source>
</evidence>
<dbReference type="CDD" id="cd07124">
    <property type="entry name" value="ALDH_PutA-P5CDH-RocA"/>
    <property type="match status" value="1"/>
</dbReference>
<dbReference type="InterPro" id="IPR016163">
    <property type="entry name" value="Ald_DH_C"/>
</dbReference>
<accession>A0A0A8HUL3</accession>
<dbReference type="GO" id="GO:0003842">
    <property type="term" value="F:L-glutamate gamma-semialdehyde dehydrogenase activity"/>
    <property type="evidence" value="ECO:0007669"/>
    <property type="project" value="UniProtKB-UniRule"/>
</dbReference>
<reference evidence="10 11" key="1">
    <citation type="journal article" date="2016" name="Front. Microbiol.">
        <title>Comprehensive Phylogenetic Analysis of Bovine Non-aureus Staphylococci Species Based on Whole-Genome Sequencing.</title>
        <authorList>
            <person name="Naushad S."/>
            <person name="Barkema H.W."/>
            <person name="Luby C."/>
            <person name="Condas L.A."/>
            <person name="Nobrega D.B."/>
            <person name="Carson D.A."/>
            <person name="De Buck J."/>
        </authorList>
    </citation>
    <scope>NUCLEOTIDE SEQUENCE [LARGE SCALE GENOMIC DNA]</scope>
    <source>
        <strain evidence="10 11">SNUC 5959</strain>
    </source>
</reference>
<proteinExistence type="inferred from homology"/>
<evidence type="ECO:0000256" key="6">
    <source>
        <dbReference type="ARBA" id="ARBA00061617"/>
    </source>
</evidence>
<dbReference type="FunFam" id="3.40.605.10:FF:000045">
    <property type="entry name" value="1-pyrroline-5-carboxylate dehydrogenase 1"/>
    <property type="match status" value="1"/>
</dbReference>
<gene>
    <name evidence="10" type="primary">pruA</name>
    <name evidence="10" type="ORF">BUZ57_00770</name>
</gene>
<dbReference type="STRING" id="1284.SHYC_09490"/>
<dbReference type="InterPro" id="IPR015590">
    <property type="entry name" value="Aldehyde_DH_dom"/>
</dbReference>
<dbReference type="HOGENOM" id="CLU_005391_0_0_9"/>
<dbReference type="PROSITE" id="PS00687">
    <property type="entry name" value="ALDEHYDE_DEHYDR_GLU"/>
    <property type="match status" value="1"/>
</dbReference>
<sequence length="514" mass="56951">MIPYKHEPFTDFTKEENREAYFRALEKVESELGQEYPLIIGGERVYTDDKTRVYNPSNREETIGYVSKASKEHAQKALDAAKEAFKSWRKVDPKVRANILFRAAEITRKRKHEFSALLSKEGGKPWKEADADTAEAIDFMEYYGRQMLELKDGKKVNSRPGEYNQFDYLPVGVSVVISPWNFAYAIMAGTTAAPVVTGNTVLLKPSSNTPIISYKFMEVLEEAGLPKGVVNWIPGSSSEIGDFLIENKDVGLISFTGSKNVGKEIIQKAAVIQEGQNHIKRVIAEMGGKDAIIVDNEADLQVATDAIVYSAFGFSGQKCSACSRVIAHQDIYDELLERVKAETEKIKVGNAADPDTYVGPVIDQKSLDKIKKYIEIGKEEGRIVTGGNTDEEKGNFVHPTVIADLDPNSRIMQEEIFGPVVGFTKVKDFDEAIDVANDTEYGLTGAVISNNRMKLEQARRDFMVGNLYFNRGCTGAVVGYQPFGGFKMSGTDSKAGGPDYLVLHMQGRTVSEHL</sequence>
<comment type="pathway">
    <text evidence="1">Amino-acid degradation; L-proline degradation into L-glutamate; L-glutamate from L-proline: step 2/2.</text>
</comment>
<comment type="similarity">
    <text evidence="6">Belongs to the aldehyde dehydrogenase family. RocA subfamily.</text>
</comment>
<dbReference type="InterPro" id="IPR016160">
    <property type="entry name" value="Ald_DH_CS_CYS"/>
</dbReference>
<dbReference type="InterPro" id="IPR016161">
    <property type="entry name" value="Ald_DH/histidinol_DH"/>
</dbReference>
<name>A0A0A8HUL3_STAHY</name>